<name>A0AAW2EMU0_9HYME</name>
<keyword evidence="3" id="KW-1185">Reference proteome</keyword>
<dbReference type="EMBL" id="JADYXP020000021">
    <property type="protein sequence ID" value="KAL0103162.1"/>
    <property type="molecule type" value="Genomic_DNA"/>
</dbReference>
<comment type="caution">
    <text evidence="2">The sequence shown here is derived from an EMBL/GenBank/DDBJ whole genome shotgun (WGS) entry which is preliminary data.</text>
</comment>
<feature type="region of interest" description="Disordered" evidence="1">
    <location>
        <begin position="1"/>
        <end position="22"/>
    </location>
</feature>
<protein>
    <submittedName>
        <fullName evidence="2">Uncharacterized protein</fullName>
    </submittedName>
</protein>
<sequence>MPLCARAPELSGVHSGAKRQTKGMPCEIRATVHVHRIRFEEGDCQDHLFTMRREKCGAATRDLISEPRSCIERGRCSG</sequence>
<dbReference type="Proteomes" id="UP001430953">
    <property type="component" value="Unassembled WGS sequence"/>
</dbReference>
<reference evidence="2 3" key="1">
    <citation type="submission" date="2023-03" db="EMBL/GenBank/DDBJ databases">
        <title>High recombination rates correlate with genetic variation in Cardiocondyla obscurior ants.</title>
        <authorList>
            <person name="Errbii M."/>
        </authorList>
    </citation>
    <scope>NUCLEOTIDE SEQUENCE [LARGE SCALE GENOMIC DNA]</scope>
    <source>
        <strain evidence="2">Alpha-2009</strain>
        <tissue evidence="2">Whole body</tissue>
    </source>
</reference>
<evidence type="ECO:0000313" key="3">
    <source>
        <dbReference type="Proteomes" id="UP001430953"/>
    </source>
</evidence>
<accession>A0AAW2EMU0</accession>
<evidence type="ECO:0000313" key="2">
    <source>
        <dbReference type="EMBL" id="KAL0103162.1"/>
    </source>
</evidence>
<organism evidence="2 3">
    <name type="scientific">Cardiocondyla obscurior</name>
    <dbReference type="NCBI Taxonomy" id="286306"/>
    <lineage>
        <taxon>Eukaryota</taxon>
        <taxon>Metazoa</taxon>
        <taxon>Ecdysozoa</taxon>
        <taxon>Arthropoda</taxon>
        <taxon>Hexapoda</taxon>
        <taxon>Insecta</taxon>
        <taxon>Pterygota</taxon>
        <taxon>Neoptera</taxon>
        <taxon>Endopterygota</taxon>
        <taxon>Hymenoptera</taxon>
        <taxon>Apocrita</taxon>
        <taxon>Aculeata</taxon>
        <taxon>Formicoidea</taxon>
        <taxon>Formicidae</taxon>
        <taxon>Myrmicinae</taxon>
        <taxon>Cardiocondyla</taxon>
    </lineage>
</organism>
<evidence type="ECO:0000256" key="1">
    <source>
        <dbReference type="SAM" id="MobiDB-lite"/>
    </source>
</evidence>
<dbReference type="AlphaFoldDB" id="A0AAW2EMU0"/>
<gene>
    <name evidence="2" type="ORF">PUN28_017471</name>
</gene>
<proteinExistence type="predicted"/>